<evidence type="ECO:0000256" key="4">
    <source>
        <dbReference type="RuleBase" id="RU361277"/>
    </source>
</evidence>
<comment type="cofactor">
    <cofactor evidence="4">
        <name>Zn(2+)</name>
        <dbReference type="ChEBI" id="CHEBI:29105"/>
    </cofactor>
</comment>
<dbReference type="RefSeq" id="WP_143534080.1">
    <property type="nucleotide sequence ID" value="NZ_CP007514.1"/>
</dbReference>
<dbReference type="SUPFAM" id="SSF51735">
    <property type="entry name" value="NAD(P)-binding Rossmann-fold domains"/>
    <property type="match status" value="1"/>
</dbReference>
<accession>A0AB35T6A7</accession>
<dbReference type="Gene3D" id="3.40.50.720">
    <property type="entry name" value="NAD(P)-binding Rossmann-like Domain"/>
    <property type="match status" value="1"/>
</dbReference>
<dbReference type="Pfam" id="PF00107">
    <property type="entry name" value="ADH_zinc_N"/>
    <property type="match status" value="1"/>
</dbReference>
<proteinExistence type="inferred from homology"/>
<reference evidence="6" key="1">
    <citation type="submission" date="2023-11" db="EMBL/GenBank/DDBJ databases">
        <title>MicrobeMod: A computational toolkit for identifying prokaryotic methylation and restriction-modification with nanopore sequencing.</title>
        <authorList>
            <person name="Crits-Christoph A."/>
            <person name="Kang S.C."/>
            <person name="Lee H."/>
            <person name="Ostrov N."/>
        </authorList>
    </citation>
    <scope>NUCLEOTIDE SEQUENCE</scope>
    <source>
        <strain evidence="6">ATCC 51242</strain>
    </source>
</reference>
<dbReference type="PANTHER" id="PTHR43401:SF2">
    <property type="entry name" value="L-THREONINE 3-DEHYDROGENASE"/>
    <property type="match status" value="1"/>
</dbReference>
<keyword evidence="3" id="KW-0560">Oxidoreductase</keyword>
<evidence type="ECO:0000259" key="5">
    <source>
        <dbReference type="SMART" id="SM00829"/>
    </source>
</evidence>
<dbReference type="SUPFAM" id="SSF50129">
    <property type="entry name" value="GroES-like"/>
    <property type="match status" value="1"/>
</dbReference>
<dbReference type="InterPro" id="IPR013149">
    <property type="entry name" value="ADH-like_C"/>
</dbReference>
<protein>
    <submittedName>
        <fullName evidence="6">Zinc-dependent dehydrogenase</fullName>
    </submittedName>
</protein>
<keyword evidence="2 4" id="KW-0862">Zinc</keyword>
<dbReference type="AlphaFoldDB" id="A0AB35T6A7"/>
<dbReference type="Proteomes" id="UP001281130">
    <property type="component" value="Unassembled WGS sequence"/>
</dbReference>
<dbReference type="Pfam" id="PF08240">
    <property type="entry name" value="ADH_N"/>
    <property type="match status" value="1"/>
</dbReference>
<evidence type="ECO:0000256" key="1">
    <source>
        <dbReference type="ARBA" id="ARBA00022723"/>
    </source>
</evidence>
<dbReference type="PANTHER" id="PTHR43401">
    <property type="entry name" value="L-THREONINE 3-DEHYDROGENASE"/>
    <property type="match status" value="1"/>
</dbReference>
<comment type="caution">
    <text evidence="6">The sequence shown here is derived from an EMBL/GenBank/DDBJ whole genome shotgun (WGS) entry which is preliminary data.</text>
</comment>
<feature type="domain" description="Enoyl reductase (ER)" evidence="5">
    <location>
        <begin position="14"/>
        <end position="349"/>
    </location>
</feature>
<dbReference type="SMART" id="SM00829">
    <property type="entry name" value="PKS_ER"/>
    <property type="match status" value="1"/>
</dbReference>
<dbReference type="Gene3D" id="3.90.180.10">
    <property type="entry name" value="Medium-chain alcohol dehydrogenases, catalytic domain"/>
    <property type="match status" value="1"/>
</dbReference>
<dbReference type="InterPro" id="IPR020843">
    <property type="entry name" value="ER"/>
</dbReference>
<dbReference type="InterPro" id="IPR013154">
    <property type="entry name" value="ADH-like_N"/>
</dbReference>
<keyword evidence="1 4" id="KW-0479">Metal-binding</keyword>
<dbReference type="PROSITE" id="PS00059">
    <property type="entry name" value="ADH_ZINC"/>
    <property type="match status" value="1"/>
</dbReference>
<evidence type="ECO:0000256" key="2">
    <source>
        <dbReference type="ARBA" id="ARBA00022833"/>
    </source>
</evidence>
<sequence length="357" mass="37760">MGGSRGMKAAVFEGVGRLEVREVGTPEAGPGEVLVKVGANTLCGTDLRILRGEKTAGIKPPAIIGHEVAGHIVEVGDGVRGFEAGAQVTITPMIPCGRCFYCRRDMENVCENVRAVGYEIPGGLGEYMKVPAEAIEAGCLFVAEEELSPERLALVEPLSCCVYGQVRSPVEAGDTVLVIGAGPIGLFHVQLALLAGAETVIVSQRSEHRRRLASQFGAHVVVDPSGGELPEVVAEHTQGRGVDATFLCIGVPQLVNEALRLTRKGGRVNLFAGFAGAGLSEIEANLIHYNELRVTGQTGARREDFAAALDLVVSGRIETERMITARFPLEEAPKAMEAASGREGIKVAVIPGYRDKT</sequence>
<dbReference type="InterPro" id="IPR002328">
    <property type="entry name" value="ADH_Zn_CS"/>
</dbReference>
<dbReference type="CDD" id="cd08235">
    <property type="entry name" value="iditol_2_DH_like"/>
    <property type="match status" value="1"/>
</dbReference>
<dbReference type="GO" id="GO:0008270">
    <property type="term" value="F:zinc ion binding"/>
    <property type="evidence" value="ECO:0007669"/>
    <property type="project" value="InterPro"/>
</dbReference>
<dbReference type="InterPro" id="IPR050129">
    <property type="entry name" value="Zn_alcohol_dh"/>
</dbReference>
<gene>
    <name evidence="6" type="ORF">SIL72_14450</name>
</gene>
<dbReference type="InterPro" id="IPR036291">
    <property type="entry name" value="NAD(P)-bd_dom_sf"/>
</dbReference>
<evidence type="ECO:0000313" key="6">
    <source>
        <dbReference type="EMBL" id="MDX5895225.1"/>
    </source>
</evidence>
<organism evidence="6 7">
    <name type="scientific">Rubrobacter radiotolerans</name>
    <name type="common">Arthrobacter radiotolerans</name>
    <dbReference type="NCBI Taxonomy" id="42256"/>
    <lineage>
        <taxon>Bacteria</taxon>
        <taxon>Bacillati</taxon>
        <taxon>Actinomycetota</taxon>
        <taxon>Rubrobacteria</taxon>
        <taxon>Rubrobacterales</taxon>
        <taxon>Rubrobacteraceae</taxon>
        <taxon>Rubrobacter</taxon>
    </lineage>
</organism>
<dbReference type="EMBL" id="JAWXXX010000001">
    <property type="protein sequence ID" value="MDX5895225.1"/>
    <property type="molecule type" value="Genomic_DNA"/>
</dbReference>
<name>A0AB35T6A7_RUBRA</name>
<evidence type="ECO:0000313" key="7">
    <source>
        <dbReference type="Proteomes" id="UP001281130"/>
    </source>
</evidence>
<comment type="similarity">
    <text evidence="4">Belongs to the zinc-containing alcohol dehydrogenase family.</text>
</comment>
<evidence type="ECO:0000256" key="3">
    <source>
        <dbReference type="ARBA" id="ARBA00023002"/>
    </source>
</evidence>
<dbReference type="GO" id="GO:0016491">
    <property type="term" value="F:oxidoreductase activity"/>
    <property type="evidence" value="ECO:0007669"/>
    <property type="project" value="UniProtKB-KW"/>
</dbReference>
<dbReference type="InterPro" id="IPR011032">
    <property type="entry name" value="GroES-like_sf"/>
</dbReference>